<reference evidence="1 2" key="1">
    <citation type="submission" date="2020-06" db="EMBL/GenBank/DDBJ databases">
        <title>Transcriptomic and genomic resources for Thalictrum thalictroides and T. hernandezii: Facilitating candidate gene discovery in an emerging model plant lineage.</title>
        <authorList>
            <person name="Arias T."/>
            <person name="Riano-Pachon D.M."/>
            <person name="Di Stilio V.S."/>
        </authorList>
    </citation>
    <scope>NUCLEOTIDE SEQUENCE [LARGE SCALE GENOMIC DNA]</scope>
    <source>
        <strain evidence="2">cv. WT478/WT964</strain>
        <tissue evidence="1">Leaves</tissue>
    </source>
</reference>
<dbReference type="Proteomes" id="UP000554482">
    <property type="component" value="Unassembled WGS sequence"/>
</dbReference>
<comment type="caution">
    <text evidence="1">The sequence shown here is derived from an EMBL/GenBank/DDBJ whole genome shotgun (WGS) entry which is preliminary data.</text>
</comment>
<organism evidence="1 2">
    <name type="scientific">Thalictrum thalictroides</name>
    <name type="common">Rue-anemone</name>
    <name type="synonym">Anemone thalictroides</name>
    <dbReference type="NCBI Taxonomy" id="46969"/>
    <lineage>
        <taxon>Eukaryota</taxon>
        <taxon>Viridiplantae</taxon>
        <taxon>Streptophyta</taxon>
        <taxon>Embryophyta</taxon>
        <taxon>Tracheophyta</taxon>
        <taxon>Spermatophyta</taxon>
        <taxon>Magnoliopsida</taxon>
        <taxon>Ranunculales</taxon>
        <taxon>Ranunculaceae</taxon>
        <taxon>Thalictroideae</taxon>
        <taxon>Thalictrum</taxon>
    </lineage>
</organism>
<evidence type="ECO:0000313" key="2">
    <source>
        <dbReference type="Proteomes" id="UP000554482"/>
    </source>
</evidence>
<dbReference type="AlphaFoldDB" id="A0A7J6V5N7"/>
<accession>A0A7J6V5N7</accession>
<evidence type="ECO:0000313" key="1">
    <source>
        <dbReference type="EMBL" id="KAF5179550.1"/>
    </source>
</evidence>
<sequence length="70" mass="7967">MEALGLCISQINHLHLNYNACDGMELVYLVWETSLHHDGAVTEHVHCSCSLVFWGCLMILQVWRPRGDIS</sequence>
<gene>
    <name evidence="1" type="ORF">FRX31_030862</name>
</gene>
<name>A0A7J6V5N7_THATH</name>
<dbReference type="EMBL" id="JABWDY010038636">
    <property type="protein sequence ID" value="KAF5179550.1"/>
    <property type="molecule type" value="Genomic_DNA"/>
</dbReference>
<keyword evidence="2" id="KW-1185">Reference proteome</keyword>
<protein>
    <submittedName>
        <fullName evidence="1">Uncharacterized protein</fullName>
    </submittedName>
</protein>
<proteinExistence type="predicted"/>